<organism evidence="2 4">
    <name type="scientific">Bifidobacterium gallicum DSM 20093 = LMG 11596</name>
    <dbReference type="NCBI Taxonomy" id="561180"/>
    <lineage>
        <taxon>Bacteria</taxon>
        <taxon>Bacillati</taxon>
        <taxon>Actinomycetota</taxon>
        <taxon>Actinomycetes</taxon>
        <taxon>Bifidobacteriales</taxon>
        <taxon>Bifidobacteriaceae</taxon>
        <taxon>Bifidobacterium</taxon>
    </lineage>
</organism>
<keyword evidence="5" id="KW-1185">Reference proteome</keyword>
<gene>
    <name evidence="3" type="ORF">BGLCM_1385</name>
    <name evidence="2" type="ORF">BIFGAL_03090</name>
</gene>
<feature type="compositionally biased region" description="Polar residues" evidence="1">
    <location>
        <begin position="193"/>
        <end position="212"/>
    </location>
</feature>
<protein>
    <submittedName>
        <fullName evidence="3">DNA polymerase III</fullName>
    </submittedName>
</protein>
<evidence type="ECO:0000313" key="5">
    <source>
        <dbReference type="Proteomes" id="UP000029074"/>
    </source>
</evidence>
<accession>D1NTD3</accession>
<dbReference type="Proteomes" id="UP000003656">
    <property type="component" value="Unassembled WGS sequence"/>
</dbReference>
<sequence>MSATSPSSSPSDARLDDDSNVAQTGIGVAGPAPEHASTSHAWLFDALADAGQWATVMPQDSDGNAIDWQWFANIDVERGLGAALAADIDVLGVDLASLHPDAALHEAASQALGEDYRTRKRVEAMLKQATTTFMRDFERTLDSFALARAVAWLNRRLCDEIAWLRAVVRATQPKAADESSPSHAEPRVDAPSTDHTGLNSARSHSSGDSSWRNAYLPGRDVDTVVGVDIETTGVQAYRDYIIDVGFELMNLQSPSPDGHTQYAMYADPAYAPQHAYGQARLAFGVPRLAATLDNEFIRELTGIDVRERGAAQYRPFDEWPQAQQGLLNVLMQHPYVAHNATFEHKFFMFNIAGYAEAYRDGHITIIDTLPMSRQWDAGSMPDDEHPYGDNRLEAYAQRMGSLPTDMGERHLGLEDAHIMLEAMRTHLAQLKQAHEGPFAADGSSGVGGKRCRPRSARR</sequence>
<comment type="caution">
    <text evidence="2">The sequence shown here is derived from an EMBL/GenBank/DDBJ whole genome shotgun (WGS) entry which is preliminary data.</text>
</comment>
<evidence type="ECO:0000313" key="3">
    <source>
        <dbReference type="EMBL" id="KFI57695.1"/>
    </source>
</evidence>
<dbReference type="InterPro" id="IPR012337">
    <property type="entry name" value="RNaseH-like_sf"/>
</dbReference>
<dbReference type="Proteomes" id="UP000029074">
    <property type="component" value="Unassembled WGS sequence"/>
</dbReference>
<dbReference type="EMBL" id="JGYW01000009">
    <property type="protein sequence ID" value="KFI57695.1"/>
    <property type="molecule type" value="Genomic_DNA"/>
</dbReference>
<evidence type="ECO:0000256" key="1">
    <source>
        <dbReference type="SAM" id="MobiDB-lite"/>
    </source>
</evidence>
<feature type="region of interest" description="Disordered" evidence="1">
    <location>
        <begin position="1"/>
        <end position="34"/>
    </location>
</feature>
<feature type="compositionally biased region" description="Basic residues" evidence="1">
    <location>
        <begin position="449"/>
        <end position="458"/>
    </location>
</feature>
<proteinExistence type="predicted"/>
<reference evidence="2 4" key="1">
    <citation type="submission" date="2009-11" db="EMBL/GenBank/DDBJ databases">
        <authorList>
            <person name="Weinstock G."/>
            <person name="Sodergren E."/>
            <person name="Clifton S."/>
            <person name="Fulton L."/>
            <person name="Fulton B."/>
            <person name="Courtney L."/>
            <person name="Fronick C."/>
            <person name="Harrison M."/>
            <person name="Strong C."/>
            <person name="Farmer C."/>
            <person name="Delahaunty K."/>
            <person name="Markovic C."/>
            <person name="Hall O."/>
            <person name="Minx P."/>
            <person name="Tomlinson C."/>
            <person name="Mitreva M."/>
            <person name="Nelson J."/>
            <person name="Hou S."/>
            <person name="Wollam A."/>
            <person name="Pepin K.H."/>
            <person name="Johnson M."/>
            <person name="Bhonagiri V."/>
            <person name="Nash W.E."/>
            <person name="Warren W."/>
            <person name="Chinwalla A."/>
            <person name="Mardis E.R."/>
            <person name="Wilson R.K."/>
        </authorList>
    </citation>
    <scope>NUCLEOTIDE SEQUENCE [LARGE SCALE GENOMIC DNA]</scope>
    <source>
        <strain evidence="2 4">DSM 20093</strain>
    </source>
</reference>
<dbReference type="AlphaFoldDB" id="D1NTD3"/>
<evidence type="ECO:0000313" key="2">
    <source>
        <dbReference type="EMBL" id="EFA22987.1"/>
    </source>
</evidence>
<dbReference type="InterPro" id="IPR036397">
    <property type="entry name" value="RNaseH_sf"/>
</dbReference>
<dbReference type="eggNOG" id="COG0847">
    <property type="taxonomic scope" value="Bacteria"/>
</dbReference>
<dbReference type="GO" id="GO:0003676">
    <property type="term" value="F:nucleic acid binding"/>
    <property type="evidence" value="ECO:0007669"/>
    <property type="project" value="InterPro"/>
</dbReference>
<dbReference type="EMBL" id="ABXB03000002">
    <property type="protein sequence ID" value="EFA22987.1"/>
    <property type="molecule type" value="Genomic_DNA"/>
</dbReference>
<dbReference type="SUPFAM" id="SSF53098">
    <property type="entry name" value="Ribonuclease H-like"/>
    <property type="match status" value="1"/>
</dbReference>
<feature type="region of interest" description="Disordered" evidence="1">
    <location>
        <begin position="174"/>
        <end position="214"/>
    </location>
</feature>
<feature type="region of interest" description="Disordered" evidence="1">
    <location>
        <begin position="435"/>
        <end position="458"/>
    </location>
</feature>
<dbReference type="Gene3D" id="3.30.420.10">
    <property type="entry name" value="Ribonuclease H-like superfamily/Ribonuclease H"/>
    <property type="match status" value="1"/>
</dbReference>
<dbReference type="STRING" id="561180.BIFGAL_03090"/>
<reference evidence="3 5" key="2">
    <citation type="submission" date="2014-03" db="EMBL/GenBank/DDBJ databases">
        <title>Genomics of Bifidobacteria.</title>
        <authorList>
            <person name="Ventura M."/>
            <person name="Milani C."/>
            <person name="Lugli G.A."/>
        </authorList>
    </citation>
    <scope>NUCLEOTIDE SEQUENCE [LARGE SCALE GENOMIC DNA]</scope>
    <source>
        <strain evidence="3 5">LMG 11596</strain>
    </source>
</reference>
<evidence type="ECO:0000313" key="4">
    <source>
        <dbReference type="Proteomes" id="UP000003656"/>
    </source>
</evidence>
<feature type="compositionally biased region" description="Low complexity" evidence="1">
    <location>
        <begin position="1"/>
        <end position="12"/>
    </location>
</feature>
<name>D1NTD3_9BIFI</name>